<evidence type="ECO:0000313" key="2">
    <source>
        <dbReference type="EMBL" id="SDU46378.1"/>
    </source>
</evidence>
<name>A0A1H2IRB6_9BACT</name>
<feature type="domain" description="Membrane iron-sulfur containing protein FtrD-like" evidence="1">
    <location>
        <begin position="49"/>
        <end position="153"/>
    </location>
</feature>
<dbReference type="InterPro" id="IPR018758">
    <property type="entry name" value="FtrD-like"/>
</dbReference>
<organism evidence="2 3">
    <name type="scientific">Desulfobacula phenolica</name>
    <dbReference type="NCBI Taxonomy" id="90732"/>
    <lineage>
        <taxon>Bacteria</taxon>
        <taxon>Pseudomonadati</taxon>
        <taxon>Thermodesulfobacteriota</taxon>
        <taxon>Desulfobacteria</taxon>
        <taxon>Desulfobacterales</taxon>
        <taxon>Desulfobacteraceae</taxon>
        <taxon>Desulfobacula</taxon>
    </lineage>
</organism>
<protein>
    <submittedName>
        <fullName evidence="2">Predicted membrane protein</fullName>
    </submittedName>
</protein>
<dbReference type="AlphaFoldDB" id="A0A1H2IRB6"/>
<dbReference type="Proteomes" id="UP000199608">
    <property type="component" value="Unassembled WGS sequence"/>
</dbReference>
<evidence type="ECO:0000313" key="3">
    <source>
        <dbReference type="Proteomes" id="UP000199608"/>
    </source>
</evidence>
<gene>
    <name evidence="2" type="ORF">SAMN04487931_10991</name>
</gene>
<evidence type="ECO:0000259" key="1">
    <source>
        <dbReference type="Pfam" id="PF10080"/>
    </source>
</evidence>
<dbReference type="RefSeq" id="WP_092235863.1">
    <property type="nucleotide sequence ID" value="NZ_FNLL01000009.1"/>
</dbReference>
<dbReference type="Pfam" id="PF10080">
    <property type="entry name" value="FtrD-like"/>
    <property type="match status" value="1"/>
</dbReference>
<sequence length="159" mass="17493">MKVFQKTIIAITLFSILLLAGSNAYALFGGKFKTLTPKDGHLQIPIKQVNDGKAHYFQTTADDGPDAGTRVNFFLVQSMDGVIRAAIDSCDVCYRSGKGYVQNNNVMVCTNCGRQFATDRINEIKGGCNPAPLTRMINGKNIVISMQDINANAWYCKFK</sequence>
<keyword evidence="3" id="KW-1185">Reference proteome</keyword>
<proteinExistence type="predicted"/>
<dbReference type="EMBL" id="FNLL01000009">
    <property type="protein sequence ID" value="SDU46378.1"/>
    <property type="molecule type" value="Genomic_DNA"/>
</dbReference>
<accession>A0A1H2IRB6</accession>
<reference evidence="3" key="1">
    <citation type="submission" date="2016-10" db="EMBL/GenBank/DDBJ databases">
        <authorList>
            <person name="Varghese N."/>
            <person name="Submissions S."/>
        </authorList>
    </citation>
    <scope>NUCLEOTIDE SEQUENCE [LARGE SCALE GENOMIC DNA]</scope>
    <source>
        <strain evidence="3">DSM 3384</strain>
    </source>
</reference>